<reference evidence="1 2" key="1">
    <citation type="journal article" date="2015" name="Nature">
        <title>rRNA introns, odd ribosomes, and small enigmatic genomes across a large radiation of phyla.</title>
        <authorList>
            <person name="Brown C.T."/>
            <person name="Hug L.A."/>
            <person name="Thomas B.C."/>
            <person name="Sharon I."/>
            <person name="Castelle C.J."/>
            <person name="Singh A."/>
            <person name="Wilkins M.J."/>
            <person name="Williams K.H."/>
            <person name="Banfield J.F."/>
        </authorList>
    </citation>
    <scope>NUCLEOTIDE SEQUENCE [LARGE SCALE GENOMIC DNA]</scope>
</reference>
<proteinExistence type="predicted"/>
<protein>
    <submittedName>
        <fullName evidence="1">Uncharacterized protein</fullName>
    </submittedName>
</protein>
<comment type="caution">
    <text evidence="1">The sequence shown here is derived from an EMBL/GenBank/DDBJ whole genome shotgun (WGS) entry which is preliminary data.</text>
</comment>
<dbReference type="Proteomes" id="UP000034881">
    <property type="component" value="Unassembled WGS sequence"/>
</dbReference>
<gene>
    <name evidence="1" type="ORF">UT77_C0005G0078</name>
</gene>
<name>A0A0G0QPA9_9BACT</name>
<accession>A0A0G0QPA9</accession>
<dbReference type="AlphaFoldDB" id="A0A0G0QPA9"/>
<sequence length="480" mass="54701">MEKNTVTSEGNALPPKREISLCNFTGTFIPESGILHRLNHFLSRFSGEEIKATTPSFWTPQRRQLAENIIESVNTHLKPFGAPQMEFNPEQVELYPRSNFATYGSNSFTSGYFRINKLYTAGDADFAKVFAGLVLRNLSLRLGKKAAPTEWEQRRYGLEMKARQTDGGHEAHFEFLNNSILEKTRQEILRKEFPSLFPEDSEHPEEELEIFCQVVSITNKEKYPTPEDVFKVCQKAVFGRGRLLELGRLVKITYGKGGLRALDEAYSRKTLDDKRAFIISPVEEEELYAAACDGPREEAYQVGKDEISVDFSKVPPNIPIRDFFRKVKDENGVVKLERGLRRRLVSGINNLSSELEDFSKGYMQFPPFGFESVRVRIKKALKGEGELLVLAVDRPDDIANIDVAAKNVMFDSLGKEDKPAATLDERYLLMNFYRVRNLPNAPVSVYCLEAKDKKSGATVYALDFAPRDADPQEWWKNKKH</sequence>
<evidence type="ECO:0000313" key="2">
    <source>
        <dbReference type="Proteomes" id="UP000034881"/>
    </source>
</evidence>
<evidence type="ECO:0000313" key="1">
    <source>
        <dbReference type="EMBL" id="KKR41963.1"/>
    </source>
</evidence>
<organism evidence="1 2">
    <name type="scientific">Candidatus Daviesbacteria bacterium GW2011_GWC2_40_12</name>
    <dbReference type="NCBI Taxonomy" id="1618431"/>
    <lineage>
        <taxon>Bacteria</taxon>
        <taxon>Candidatus Daviesiibacteriota</taxon>
    </lineage>
</organism>
<dbReference type="EMBL" id="LBYB01000005">
    <property type="protein sequence ID" value="KKR41963.1"/>
    <property type="molecule type" value="Genomic_DNA"/>
</dbReference>